<evidence type="ECO:0000313" key="1">
    <source>
        <dbReference type="EMBL" id="NMH15586.1"/>
    </source>
</evidence>
<name>A0ABX1QJU8_9PROT</name>
<proteinExistence type="predicted"/>
<protein>
    <recommendedName>
        <fullName evidence="3">ABC transporter substrate-binding protein</fullName>
    </recommendedName>
</protein>
<reference evidence="1 2" key="1">
    <citation type="journal article" date="2020" name="Curr. Microbiol.">
        <title>Tepidiphilus baoligensis sp. nov., a Novel Bacterium of the Family Hydrogenophilaceae Isolated from an Oil Reservoir.</title>
        <authorList>
            <person name="Zhang X."/>
            <person name="Wang G."/>
            <person name="Ma X."/>
            <person name="Yu J."/>
            <person name="You J."/>
            <person name="Xue Y."/>
            <person name="Ma Y."/>
        </authorList>
    </citation>
    <scope>NUCLEOTIDE SEQUENCE [LARGE SCALE GENOMIC DNA]</scope>
    <source>
        <strain evidence="1 2">B18-69</strain>
    </source>
</reference>
<keyword evidence="2" id="KW-1185">Reference proteome</keyword>
<dbReference type="Proteomes" id="UP000669605">
    <property type="component" value="Unassembled WGS sequence"/>
</dbReference>
<comment type="caution">
    <text evidence="1">The sequence shown here is derived from an EMBL/GenBank/DDBJ whole genome shotgun (WGS) entry which is preliminary data.</text>
</comment>
<evidence type="ECO:0008006" key="3">
    <source>
        <dbReference type="Google" id="ProtNLM"/>
    </source>
</evidence>
<evidence type="ECO:0000313" key="2">
    <source>
        <dbReference type="Proteomes" id="UP000669605"/>
    </source>
</evidence>
<sequence length="267" mass="29514">MAAFLQLVEVPDAASQLDLLRLERVEAALLPFDEVILGQIQALELCVLCVVAVSAGGDQILSRGRCDERDFLPGARIAVEHHGPGLVLFHAWCEHIGLDPATLNRVPLSPEQQIEAWRNGAIDLAVSYQPYAEKLRRMGATPCFDTSRLPPLIVDVLVARNAILVSHAGALKRLVQLHFFALEWMRQHPNDARYRLAARFGLPPDEAFLPLVGLIFPALREQGRWMTRELPAVARRLVSLLARAGAYVAHAEPDIPVSLDFLPRPSA</sequence>
<dbReference type="EMBL" id="JAAAUB010000001">
    <property type="protein sequence ID" value="NMH15586.1"/>
    <property type="molecule type" value="Genomic_DNA"/>
</dbReference>
<organism evidence="1 2">
    <name type="scientific">Tepidiphilus baoligensis</name>
    <dbReference type="NCBI Taxonomy" id="2698687"/>
    <lineage>
        <taxon>Bacteria</taxon>
        <taxon>Pseudomonadati</taxon>
        <taxon>Pseudomonadota</taxon>
        <taxon>Hydrogenophilia</taxon>
        <taxon>Hydrogenophilales</taxon>
        <taxon>Hydrogenophilaceae</taxon>
        <taxon>Tepidiphilus</taxon>
    </lineage>
</organism>
<dbReference type="Gene3D" id="3.40.190.10">
    <property type="entry name" value="Periplasmic binding protein-like II"/>
    <property type="match status" value="1"/>
</dbReference>
<dbReference type="RefSeq" id="WP_169114543.1">
    <property type="nucleotide sequence ID" value="NZ_JAAAUB010000001.1"/>
</dbReference>
<gene>
    <name evidence="1" type="ORF">GV368_00360</name>
</gene>
<accession>A0ABX1QJU8</accession>
<dbReference type="SUPFAM" id="SSF53850">
    <property type="entry name" value="Periplasmic binding protein-like II"/>
    <property type="match status" value="1"/>
</dbReference>